<dbReference type="RefSeq" id="WP_121170133.1">
    <property type="nucleotide sequence ID" value="NZ_RBIE01000001.1"/>
</dbReference>
<comment type="caution">
    <text evidence="1">The sequence shown here is derived from an EMBL/GenBank/DDBJ whole genome shotgun (WGS) entry which is preliminary data.</text>
</comment>
<reference evidence="1 2" key="1">
    <citation type="submission" date="2018-10" db="EMBL/GenBank/DDBJ databases">
        <title>Genomic Encyclopedia of Type Strains, Phase IV (KMG-IV): sequencing the most valuable type-strain genomes for metagenomic binning, comparative biology and taxonomic classification.</title>
        <authorList>
            <person name="Goeker M."/>
        </authorList>
    </citation>
    <scope>NUCLEOTIDE SEQUENCE [LARGE SCALE GENOMIC DNA]</scope>
    <source>
        <strain evidence="1 2">DSM 15521</strain>
    </source>
</reference>
<name>A0A420W975_9BACT</name>
<keyword evidence="2" id="KW-1185">Reference proteome</keyword>
<dbReference type="AlphaFoldDB" id="A0A420W975"/>
<dbReference type="EMBL" id="RBIE01000001">
    <property type="protein sequence ID" value="RKQ63869.1"/>
    <property type="molecule type" value="Genomic_DNA"/>
</dbReference>
<dbReference type="OrthoDB" id="9876085at2"/>
<accession>A0A420W975</accession>
<protein>
    <submittedName>
        <fullName evidence="1">Uncharacterized protein</fullName>
    </submittedName>
</protein>
<dbReference type="Proteomes" id="UP000280881">
    <property type="component" value="Unassembled WGS sequence"/>
</dbReference>
<organism evidence="1 2">
    <name type="scientific">Thermovibrio guaymasensis</name>
    <dbReference type="NCBI Taxonomy" id="240167"/>
    <lineage>
        <taxon>Bacteria</taxon>
        <taxon>Pseudomonadati</taxon>
        <taxon>Aquificota</taxon>
        <taxon>Aquificia</taxon>
        <taxon>Desulfurobacteriales</taxon>
        <taxon>Desulfurobacteriaceae</taxon>
        <taxon>Thermovibrio</taxon>
    </lineage>
</organism>
<evidence type="ECO:0000313" key="2">
    <source>
        <dbReference type="Proteomes" id="UP000280881"/>
    </source>
</evidence>
<evidence type="ECO:0000313" key="1">
    <source>
        <dbReference type="EMBL" id="RKQ63869.1"/>
    </source>
</evidence>
<gene>
    <name evidence="1" type="ORF">C7457_0753</name>
</gene>
<proteinExistence type="predicted"/>
<sequence>MKKLLLVGIIIGLSYLPTSYGMGLEELIEKPLPYWQEGINEFFKQSAEEINRKKLEIIPPNFLKIETFTQITNSYKLPVKETEKLYSRAVKVAIKDVLSHFKFRVQDPDVAFLMENLTDQVRVNCKSDIKKFIDRNSKEYLREAIKECKLLKANPSISSFLNDFQCKELLKHFPDQTLETLFEYLRKEEGEIYKKPERAKGEHLKEIVKNLKNNNLL</sequence>